<accession>A0ABW2A1K7</accession>
<sequence>MGLEIEKSSFTAQEFRRFNQRLDNNLEALKLLLQKPGFGKGPASLGAELELYIVDRNGHPLSVNREILGEIDDPRLTLELNRYNLEYNLTPVPVRGRPFRGSSRKWWAYCASSSKRRKGTTGMYWRSAYCRP</sequence>
<dbReference type="Proteomes" id="UP001596422">
    <property type="component" value="Unassembled WGS sequence"/>
</dbReference>
<reference evidence="2" key="1">
    <citation type="journal article" date="2019" name="Int. J. Syst. Evol. Microbiol.">
        <title>The Global Catalogue of Microorganisms (GCM) 10K type strain sequencing project: providing services to taxonomists for standard genome sequencing and annotation.</title>
        <authorList>
            <consortium name="The Broad Institute Genomics Platform"/>
            <consortium name="The Broad Institute Genome Sequencing Center for Infectious Disease"/>
            <person name="Wu L."/>
            <person name="Ma J."/>
        </authorList>
    </citation>
    <scope>NUCLEOTIDE SEQUENCE [LARGE SCALE GENOMIC DNA]</scope>
    <source>
        <strain evidence="2">NBRC 111756</strain>
    </source>
</reference>
<comment type="caution">
    <text evidence="1">The sequence shown here is derived from an EMBL/GenBank/DDBJ whole genome shotgun (WGS) entry which is preliminary data.</text>
</comment>
<dbReference type="Gene3D" id="3.30.590.20">
    <property type="match status" value="1"/>
</dbReference>
<dbReference type="RefSeq" id="WP_379909893.1">
    <property type="nucleotide sequence ID" value="NZ_JBHSWE010000001.1"/>
</dbReference>
<evidence type="ECO:0000313" key="2">
    <source>
        <dbReference type="Proteomes" id="UP001596422"/>
    </source>
</evidence>
<keyword evidence="2" id="KW-1185">Reference proteome</keyword>
<dbReference type="EMBL" id="JBHSWE010000001">
    <property type="protein sequence ID" value="MFC6671381.1"/>
    <property type="molecule type" value="Genomic_DNA"/>
</dbReference>
<dbReference type="InterPro" id="IPR014746">
    <property type="entry name" value="Gln_synth/guanido_kin_cat_dom"/>
</dbReference>
<evidence type="ECO:0008006" key="3">
    <source>
        <dbReference type="Google" id="ProtNLM"/>
    </source>
</evidence>
<evidence type="ECO:0000313" key="1">
    <source>
        <dbReference type="EMBL" id="MFC6671381.1"/>
    </source>
</evidence>
<name>A0ABW2A1K7_9GAMM</name>
<dbReference type="SUPFAM" id="SSF55931">
    <property type="entry name" value="Glutamine synthetase/guanido kinase"/>
    <property type="match status" value="1"/>
</dbReference>
<proteinExistence type="predicted"/>
<gene>
    <name evidence="1" type="ORF">ACFQDL_15855</name>
</gene>
<protein>
    <recommendedName>
        <fullName evidence="3">Glutamate--cysteine ligase</fullName>
    </recommendedName>
</protein>
<organism evidence="1 2">
    <name type="scientific">Marinobacterium aestuariivivens</name>
    <dbReference type="NCBI Taxonomy" id="1698799"/>
    <lineage>
        <taxon>Bacteria</taxon>
        <taxon>Pseudomonadati</taxon>
        <taxon>Pseudomonadota</taxon>
        <taxon>Gammaproteobacteria</taxon>
        <taxon>Oceanospirillales</taxon>
        <taxon>Oceanospirillaceae</taxon>
        <taxon>Marinobacterium</taxon>
    </lineage>
</organism>